<evidence type="ECO:0000259" key="1">
    <source>
        <dbReference type="Pfam" id="PF07238"/>
    </source>
</evidence>
<dbReference type="GO" id="GO:0035438">
    <property type="term" value="F:cyclic-di-GMP binding"/>
    <property type="evidence" value="ECO:0007669"/>
    <property type="project" value="InterPro"/>
</dbReference>
<accession>Q2IKY4</accession>
<dbReference type="AlphaFoldDB" id="Q2IKY4"/>
<organism evidence="2 3">
    <name type="scientific">Anaeromyxobacter dehalogenans (strain 2CP-C)</name>
    <dbReference type="NCBI Taxonomy" id="290397"/>
    <lineage>
        <taxon>Bacteria</taxon>
        <taxon>Pseudomonadati</taxon>
        <taxon>Myxococcota</taxon>
        <taxon>Myxococcia</taxon>
        <taxon>Myxococcales</taxon>
        <taxon>Cystobacterineae</taxon>
        <taxon>Anaeromyxobacteraceae</taxon>
        <taxon>Anaeromyxobacter</taxon>
    </lineage>
</organism>
<proteinExistence type="predicted"/>
<dbReference type="Pfam" id="PF07238">
    <property type="entry name" value="PilZ"/>
    <property type="match status" value="1"/>
</dbReference>
<evidence type="ECO:0000313" key="2">
    <source>
        <dbReference type="EMBL" id="ABC82313.1"/>
    </source>
</evidence>
<feature type="domain" description="PilZ" evidence="1">
    <location>
        <begin position="111"/>
        <end position="190"/>
    </location>
</feature>
<sequence length="216" mass="22633">MLYGRRGAGGLHSVSVNVEPGQYLAGWRPEAGQLFVPALSDSRVGDRVAVRIGIYGQAIRATLYGKVAMVRRMGRPALPPGVDLALDRASLPAAGFLATAARGEPVSFQERAPRFPCDLPLRVEHGGGAFDTSALNVSDGGCAVRWPGQLPLVGDLVLLRLGRGVFAPAARAVVCWNQPGGAVERTAGLRLVLEGRAGRAWRGVVAGVARAGRRPA</sequence>
<gene>
    <name evidence="2" type="ordered locus">Adeh_2543</name>
</gene>
<dbReference type="STRING" id="290397.Adeh_2543"/>
<dbReference type="KEGG" id="ade:Adeh_2543"/>
<reference evidence="2" key="1">
    <citation type="submission" date="2006-01" db="EMBL/GenBank/DDBJ databases">
        <title>Complete sequence of Anaeromyxobacter dehalogenans 2CP-C.</title>
        <authorList>
            <consortium name="US DOE Joint Genome Institute"/>
            <person name="Copeland A."/>
            <person name="Lucas S."/>
            <person name="Lapidus A."/>
            <person name="Barry K."/>
            <person name="Detter J.C."/>
            <person name="Glavina T."/>
            <person name="Hammon N."/>
            <person name="Israni S."/>
            <person name="Pitluck S."/>
            <person name="Brettin T."/>
            <person name="Bruce D."/>
            <person name="Han C."/>
            <person name="Tapia R."/>
            <person name="Gilna P."/>
            <person name="Kiss H."/>
            <person name="Schmutz J."/>
            <person name="Larimer F."/>
            <person name="Land M."/>
            <person name="Kyrpides N."/>
            <person name="Anderson I."/>
            <person name="Sanford R.A."/>
            <person name="Ritalahti K.M."/>
            <person name="Thomas H.S."/>
            <person name="Kirby J.R."/>
            <person name="Zhulin I.B."/>
            <person name="Loeffler F.E."/>
            <person name="Richardson P."/>
        </authorList>
    </citation>
    <scope>NUCLEOTIDE SEQUENCE</scope>
    <source>
        <strain evidence="2">2CP-C</strain>
    </source>
</reference>
<dbReference type="Proteomes" id="UP000001935">
    <property type="component" value="Chromosome"/>
</dbReference>
<protein>
    <recommendedName>
        <fullName evidence="1">PilZ domain-containing protein</fullName>
    </recommendedName>
</protein>
<dbReference type="InterPro" id="IPR009875">
    <property type="entry name" value="PilZ_domain"/>
</dbReference>
<name>Q2IKY4_ANADE</name>
<dbReference type="SUPFAM" id="SSF141371">
    <property type="entry name" value="PilZ domain-like"/>
    <property type="match status" value="1"/>
</dbReference>
<dbReference type="HOGENOM" id="CLU_1329676_0_0_7"/>
<evidence type="ECO:0000313" key="3">
    <source>
        <dbReference type="Proteomes" id="UP000001935"/>
    </source>
</evidence>
<dbReference type="EMBL" id="CP000251">
    <property type="protein sequence ID" value="ABC82313.1"/>
    <property type="molecule type" value="Genomic_DNA"/>
</dbReference>